<dbReference type="SMART" id="SM00642">
    <property type="entry name" value="Aamy"/>
    <property type="match status" value="1"/>
</dbReference>
<protein>
    <submittedName>
        <fullName evidence="3">Alpha amylase</fullName>
        <ecNumber evidence="3">3.2.1.1</ecNumber>
    </submittedName>
</protein>
<keyword evidence="3" id="KW-0378">Hydrolase</keyword>
<dbReference type="SUPFAM" id="SSF51445">
    <property type="entry name" value="(Trans)glycosidases"/>
    <property type="match status" value="1"/>
</dbReference>
<dbReference type="GO" id="GO:0005975">
    <property type="term" value="P:carbohydrate metabolic process"/>
    <property type="evidence" value="ECO:0007669"/>
    <property type="project" value="InterPro"/>
</dbReference>
<keyword evidence="1" id="KW-0732">Signal</keyword>
<feature type="domain" description="Glycosyl hydrolase family 13 catalytic" evidence="2">
    <location>
        <begin position="54"/>
        <end position="362"/>
    </location>
</feature>
<dbReference type="EMBL" id="LT605205">
    <property type="protein sequence ID" value="SCD19319.1"/>
    <property type="molecule type" value="Genomic_DNA"/>
</dbReference>
<sequence>MKKIFLLFLLSVLLVACGNRDRSHENGNVVKSAHPEWVYNAVIYEVNIRQYTPEGTLHAFSEHLPRLKKLGVDILWFIPVQSIGKEDRKGSLGSYYSIKDYTEVNSEFGTLADFKAVVKQAQDQGMKVILDWVANHTSRDAIWVKAHPEWYVRDSLGNLNIMYDWTDIAQLDYSVPEMREAMIDVMKFWIRETGIDGFRCDVAGEIPTDFWEVAKDSLVMLNPDIFLLAEAEKPELNESVFDAYYAWDFHHKMNSIAQGKEPVDSLRASLQRMNERFSSHAIPMYFTSNHDENSWSGTEFERMGEAAKPFAALTYMLPGIPLIYSGQEVGLNRRLEFFEKDIIEWEDEGSFSDFYRKLNRFKKKNKALSAQERDGEMTEIPNDCTEKVWSFKRVNNGNEVVCVFNFSNEIVNVQFNGNVPGEGFSSFSDTSEVLPVEEMELKPWEYRIYSK</sequence>
<dbReference type="PANTHER" id="PTHR47786:SF2">
    <property type="entry name" value="GLYCOSYL HYDROLASE FAMILY 13 CATALYTIC DOMAIN-CONTAINING PROTEIN"/>
    <property type="match status" value="1"/>
</dbReference>
<dbReference type="PROSITE" id="PS51257">
    <property type="entry name" value="PROKAR_LIPOPROTEIN"/>
    <property type="match status" value="1"/>
</dbReference>
<reference evidence="3 4" key="1">
    <citation type="submission" date="2016-08" db="EMBL/GenBank/DDBJ databases">
        <authorList>
            <person name="Seilhamer J.J."/>
        </authorList>
    </citation>
    <scope>NUCLEOTIDE SEQUENCE [LARGE SCALE GENOMIC DNA]</scope>
    <source>
        <strain evidence="3">M3/6</strain>
    </source>
</reference>
<dbReference type="GO" id="GO:0004556">
    <property type="term" value="F:alpha-amylase activity"/>
    <property type="evidence" value="ECO:0007669"/>
    <property type="project" value="UniProtKB-EC"/>
</dbReference>
<dbReference type="AlphaFoldDB" id="A0A1R3SZL2"/>
<dbReference type="SUPFAM" id="SSF51011">
    <property type="entry name" value="Glycosyl hydrolase domain"/>
    <property type="match status" value="1"/>
</dbReference>
<evidence type="ECO:0000313" key="3">
    <source>
        <dbReference type="EMBL" id="SCD19319.1"/>
    </source>
</evidence>
<keyword evidence="3" id="KW-0326">Glycosidase</keyword>
<dbReference type="RefSeq" id="WP_076928624.1">
    <property type="nucleotide sequence ID" value="NZ_LT605205.1"/>
</dbReference>
<dbReference type="Gene3D" id="3.20.20.80">
    <property type="entry name" value="Glycosidases"/>
    <property type="match status" value="1"/>
</dbReference>
<keyword evidence="4" id="KW-1185">Reference proteome</keyword>
<dbReference type="Proteomes" id="UP000187464">
    <property type="component" value="Chromosome I"/>
</dbReference>
<dbReference type="InterPro" id="IPR013780">
    <property type="entry name" value="Glyco_hydro_b"/>
</dbReference>
<dbReference type="CDD" id="cd11313">
    <property type="entry name" value="AmyAc_arch_bac_AmyA"/>
    <property type="match status" value="1"/>
</dbReference>
<dbReference type="Pfam" id="PF00128">
    <property type="entry name" value="Alpha-amylase"/>
    <property type="match status" value="2"/>
</dbReference>
<feature type="chain" id="PRO_5012028837" evidence="1">
    <location>
        <begin position="19"/>
        <end position="451"/>
    </location>
</feature>
<dbReference type="InterPro" id="IPR006047">
    <property type="entry name" value="GH13_cat_dom"/>
</dbReference>
<evidence type="ECO:0000259" key="2">
    <source>
        <dbReference type="SMART" id="SM00642"/>
    </source>
</evidence>
<dbReference type="STRING" id="1642647.PSM36_0489"/>
<evidence type="ECO:0000313" key="4">
    <source>
        <dbReference type="Proteomes" id="UP000187464"/>
    </source>
</evidence>
<feature type="signal peptide" evidence="1">
    <location>
        <begin position="1"/>
        <end position="18"/>
    </location>
</feature>
<name>A0A1R3SZL2_9BACT</name>
<dbReference type="KEGG" id="psac:PSM36_0489"/>
<dbReference type="InterPro" id="IPR017853">
    <property type="entry name" value="GH"/>
</dbReference>
<evidence type="ECO:0000256" key="1">
    <source>
        <dbReference type="SAM" id="SignalP"/>
    </source>
</evidence>
<gene>
    <name evidence="3" type="ORF">PSM36_0489</name>
</gene>
<dbReference type="PANTHER" id="PTHR47786">
    <property type="entry name" value="ALPHA-1,4-GLUCAN:MALTOSE-1-PHOSPHATE MALTOSYLTRANSFERASE"/>
    <property type="match status" value="1"/>
</dbReference>
<proteinExistence type="predicted"/>
<organism evidence="3 4">
    <name type="scientific">Proteiniphilum saccharofermentans</name>
    <dbReference type="NCBI Taxonomy" id="1642647"/>
    <lineage>
        <taxon>Bacteria</taxon>
        <taxon>Pseudomonadati</taxon>
        <taxon>Bacteroidota</taxon>
        <taxon>Bacteroidia</taxon>
        <taxon>Bacteroidales</taxon>
        <taxon>Dysgonomonadaceae</taxon>
        <taxon>Proteiniphilum</taxon>
    </lineage>
</organism>
<dbReference type="EC" id="3.2.1.1" evidence="3"/>
<dbReference type="Gene3D" id="2.60.40.1180">
    <property type="entry name" value="Golgi alpha-mannosidase II"/>
    <property type="match status" value="1"/>
</dbReference>
<accession>A0A1R3SZL2</accession>